<proteinExistence type="inferred from homology"/>
<dbReference type="Proteomes" id="UP000290809">
    <property type="component" value="Unassembled WGS sequence"/>
</dbReference>
<reference evidence="3 4" key="1">
    <citation type="journal article" date="2019" name="PLoS Pathog.">
        <title>Genome sequence of the bovine parasite Schistosoma bovis Tanzania.</title>
        <authorList>
            <person name="Oey H."/>
            <person name="Zakrzewski M."/>
            <person name="Gobert G."/>
            <person name="Gravermann K."/>
            <person name="Stoye J."/>
            <person name="Jones M."/>
            <person name="Mcmanus D."/>
            <person name="Krause L."/>
        </authorList>
    </citation>
    <scope>NUCLEOTIDE SEQUENCE [LARGE SCALE GENOMIC DNA]</scope>
    <source>
        <strain evidence="3 4">TAN1997</strain>
    </source>
</reference>
<evidence type="ECO:0000256" key="1">
    <source>
        <dbReference type="ARBA" id="ARBA00010758"/>
    </source>
</evidence>
<keyword evidence="4" id="KW-1185">Reference proteome</keyword>
<evidence type="ECO:0000256" key="2">
    <source>
        <dbReference type="ARBA" id="ARBA00022801"/>
    </source>
</evidence>
<dbReference type="PANTHER" id="PTHR11247:SF8">
    <property type="entry name" value="PALMITOYL-PROTEIN THIOESTERASE 1"/>
    <property type="match status" value="1"/>
</dbReference>
<sequence length="113" mass="12801">MQVLALLKWYCCDIEDSYFMPINDQLDYVCRMIHEDKNLSNGLHMIGISQGGLFVRALVQKCNLSKVGTVVSIGGPQQEDAVKLIIFCIIWLTDLLGTSPSHQKIESQHDKYE</sequence>
<dbReference type="InterPro" id="IPR029058">
    <property type="entry name" value="AB_hydrolase_fold"/>
</dbReference>
<name>A0A430QTJ6_SCHBO</name>
<evidence type="ECO:0000313" key="3">
    <source>
        <dbReference type="EMBL" id="RTG90967.1"/>
    </source>
</evidence>
<dbReference type="GO" id="GO:0016790">
    <property type="term" value="F:thiolester hydrolase activity"/>
    <property type="evidence" value="ECO:0007669"/>
    <property type="project" value="TreeGrafter"/>
</dbReference>
<keyword evidence="2" id="KW-0378">Hydrolase</keyword>
<dbReference type="STRING" id="6184.A0A430QTJ6"/>
<protein>
    <recommendedName>
        <fullName evidence="5">Palmitoyl-protein thioesterase 1</fullName>
    </recommendedName>
</protein>
<organism evidence="3 4">
    <name type="scientific">Schistosoma bovis</name>
    <name type="common">Blood fluke</name>
    <dbReference type="NCBI Taxonomy" id="6184"/>
    <lineage>
        <taxon>Eukaryota</taxon>
        <taxon>Metazoa</taxon>
        <taxon>Spiralia</taxon>
        <taxon>Lophotrochozoa</taxon>
        <taxon>Platyhelminthes</taxon>
        <taxon>Trematoda</taxon>
        <taxon>Digenea</taxon>
        <taxon>Strigeidida</taxon>
        <taxon>Schistosomatoidea</taxon>
        <taxon>Schistosomatidae</taxon>
        <taxon>Schistosoma</taxon>
    </lineage>
</organism>
<dbReference type="Pfam" id="PF02089">
    <property type="entry name" value="Palm_thioest"/>
    <property type="match status" value="1"/>
</dbReference>
<evidence type="ECO:0008006" key="5">
    <source>
        <dbReference type="Google" id="ProtNLM"/>
    </source>
</evidence>
<evidence type="ECO:0000313" key="4">
    <source>
        <dbReference type="Proteomes" id="UP000290809"/>
    </source>
</evidence>
<dbReference type="EMBL" id="QMKO01000877">
    <property type="protein sequence ID" value="RTG90967.1"/>
    <property type="molecule type" value="Genomic_DNA"/>
</dbReference>
<gene>
    <name evidence="3" type="ORF">DC041_0007474</name>
</gene>
<accession>A0A430QTJ6</accession>
<dbReference type="PANTHER" id="PTHR11247">
    <property type="entry name" value="PALMITOYL-PROTEIN THIOESTERASE/DOLICHYLDIPHOSPHATASE 1"/>
    <property type="match status" value="1"/>
</dbReference>
<comment type="caution">
    <text evidence="3">The sequence shown here is derived from an EMBL/GenBank/DDBJ whole genome shotgun (WGS) entry which is preliminary data.</text>
</comment>
<dbReference type="GO" id="GO:0005764">
    <property type="term" value="C:lysosome"/>
    <property type="evidence" value="ECO:0007669"/>
    <property type="project" value="TreeGrafter"/>
</dbReference>
<dbReference type="SUPFAM" id="SSF53474">
    <property type="entry name" value="alpha/beta-Hydrolases"/>
    <property type="match status" value="1"/>
</dbReference>
<dbReference type="AlphaFoldDB" id="A0A430QTJ6"/>
<dbReference type="Gene3D" id="3.40.50.1820">
    <property type="entry name" value="alpha/beta hydrolase"/>
    <property type="match status" value="1"/>
</dbReference>
<comment type="similarity">
    <text evidence="1">Belongs to the palmitoyl-protein thioesterase family.</text>
</comment>